<sequence>MAALKSGDAAGARVLFEELVKRRPGEASAYVGLGRAYFMEKDYASALEHFQAALDIDPKQKIALLFSAECRAKLGDTVGAMEEYEEVGEIAPSLALGQMRLSRLHKDRSEFDEAEQRLKESLAFNPQQVPVRVMLADLYEKQGRSEEAREELERLLDIKPDSSIALYKLGRQALREKKYDLARQLLEEASELSPDNSVITYALGGALMALGRFAAAISAFKLALEHNPKLMMASLQIADCHVALGQHQEALAVLGELTRKHRRVGMVHKRIADIYTVLGRYGYAVEEYRAAVFNLPDLLEKNVEIAALMESADGDEELARKFQACFIGIKDEMQTNPEARPNIREGRPSRGRRALFARRGQ</sequence>
<dbReference type="SMART" id="SM00028">
    <property type="entry name" value="TPR"/>
    <property type="match status" value="7"/>
</dbReference>
<keyword evidence="3" id="KW-1185">Reference proteome</keyword>
<dbReference type="PANTHER" id="PTHR12558:SF13">
    <property type="entry name" value="CELL DIVISION CYCLE PROTEIN 27 HOMOLOG"/>
    <property type="match status" value="1"/>
</dbReference>
<evidence type="ECO:0000313" key="2">
    <source>
        <dbReference type="EMBL" id="MCS0494086.1"/>
    </source>
</evidence>
<feature type="repeat" description="TPR" evidence="1">
    <location>
        <begin position="163"/>
        <end position="196"/>
    </location>
</feature>
<feature type="repeat" description="TPR" evidence="1">
    <location>
        <begin position="197"/>
        <end position="230"/>
    </location>
</feature>
<evidence type="ECO:0000256" key="1">
    <source>
        <dbReference type="PROSITE-ProRule" id="PRU00339"/>
    </source>
</evidence>
<protein>
    <submittedName>
        <fullName evidence="2">Tetratricopeptide repeat protein</fullName>
    </submittedName>
</protein>
<gene>
    <name evidence="2" type="ORF">NVS89_03180</name>
</gene>
<dbReference type="SUPFAM" id="SSF48452">
    <property type="entry name" value="TPR-like"/>
    <property type="match status" value="1"/>
</dbReference>
<dbReference type="Proteomes" id="UP001151088">
    <property type="component" value="Unassembled WGS sequence"/>
</dbReference>
<dbReference type="RefSeq" id="WP_258731032.1">
    <property type="nucleotide sequence ID" value="NZ_JANTHZ010000001.1"/>
</dbReference>
<dbReference type="Pfam" id="PF13432">
    <property type="entry name" value="TPR_16"/>
    <property type="match status" value="2"/>
</dbReference>
<dbReference type="AlphaFoldDB" id="A0A9X2PBY7"/>
<feature type="repeat" description="TPR" evidence="1">
    <location>
        <begin position="27"/>
        <end position="60"/>
    </location>
</feature>
<keyword evidence="1" id="KW-0802">TPR repeat</keyword>
<dbReference type="PROSITE" id="PS50005">
    <property type="entry name" value="TPR"/>
    <property type="match status" value="4"/>
</dbReference>
<reference evidence="2" key="1">
    <citation type="submission" date="2022-08" db="EMBL/GenBank/DDBJ databases">
        <authorList>
            <person name="Li F."/>
        </authorList>
    </citation>
    <scope>NUCLEOTIDE SEQUENCE</scope>
    <source>
        <strain evidence="2">MQZ15Z-1</strain>
    </source>
</reference>
<dbReference type="Gene3D" id="1.25.40.10">
    <property type="entry name" value="Tetratricopeptide repeat domain"/>
    <property type="match status" value="2"/>
</dbReference>
<accession>A0A9X2PBY7</accession>
<evidence type="ECO:0000313" key="3">
    <source>
        <dbReference type="Proteomes" id="UP001151088"/>
    </source>
</evidence>
<dbReference type="EMBL" id="JANTHZ010000001">
    <property type="protein sequence ID" value="MCS0494086.1"/>
    <property type="molecule type" value="Genomic_DNA"/>
</dbReference>
<dbReference type="InterPro" id="IPR011990">
    <property type="entry name" value="TPR-like_helical_dom_sf"/>
</dbReference>
<dbReference type="InterPro" id="IPR019734">
    <property type="entry name" value="TPR_rpt"/>
</dbReference>
<dbReference type="PROSITE" id="PS50293">
    <property type="entry name" value="TPR_REGION"/>
    <property type="match status" value="1"/>
</dbReference>
<dbReference type="PANTHER" id="PTHR12558">
    <property type="entry name" value="CELL DIVISION CYCLE 16,23,27"/>
    <property type="match status" value="1"/>
</dbReference>
<organism evidence="2 3">
    <name type="scientific">Ancylobacter mangrovi</name>
    <dbReference type="NCBI Taxonomy" id="2972472"/>
    <lineage>
        <taxon>Bacteria</taxon>
        <taxon>Pseudomonadati</taxon>
        <taxon>Pseudomonadota</taxon>
        <taxon>Alphaproteobacteria</taxon>
        <taxon>Hyphomicrobiales</taxon>
        <taxon>Xanthobacteraceae</taxon>
        <taxon>Ancylobacter</taxon>
    </lineage>
</organism>
<feature type="repeat" description="TPR" evidence="1">
    <location>
        <begin position="129"/>
        <end position="162"/>
    </location>
</feature>
<dbReference type="Pfam" id="PF14559">
    <property type="entry name" value="TPR_19"/>
    <property type="match status" value="2"/>
</dbReference>
<proteinExistence type="predicted"/>
<comment type="caution">
    <text evidence="2">The sequence shown here is derived from an EMBL/GenBank/DDBJ whole genome shotgun (WGS) entry which is preliminary data.</text>
</comment>
<name>A0A9X2PBY7_9HYPH</name>